<evidence type="ECO:0000256" key="5">
    <source>
        <dbReference type="ARBA" id="ARBA00022679"/>
    </source>
</evidence>
<keyword evidence="11" id="KW-0902">Two-component regulatory system</keyword>
<gene>
    <name evidence="17" type="ORF">Daura_06770</name>
</gene>
<dbReference type="Pfam" id="PF03924">
    <property type="entry name" value="CHASE"/>
    <property type="match status" value="1"/>
</dbReference>
<dbReference type="PROSITE" id="PS50839">
    <property type="entry name" value="CHASE"/>
    <property type="match status" value="1"/>
</dbReference>
<dbReference type="CDD" id="cd00082">
    <property type="entry name" value="HisKA"/>
    <property type="match status" value="1"/>
</dbReference>
<dbReference type="InterPro" id="IPR003594">
    <property type="entry name" value="HATPase_dom"/>
</dbReference>
<feature type="transmembrane region" description="Helical" evidence="14">
    <location>
        <begin position="12"/>
        <end position="35"/>
    </location>
</feature>
<dbReference type="GO" id="GO:0005886">
    <property type="term" value="C:plasma membrane"/>
    <property type="evidence" value="ECO:0007669"/>
    <property type="project" value="UniProtKB-SubCell"/>
</dbReference>
<dbReference type="SUPFAM" id="SSF55785">
    <property type="entry name" value="PYP-like sensor domain (PAS domain)"/>
    <property type="match status" value="1"/>
</dbReference>
<dbReference type="SMART" id="SM01079">
    <property type="entry name" value="CHASE"/>
    <property type="match status" value="1"/>
</dbReference>
<evidence type="ECO:0000256" key="3">
    <source>
        <dbReference type="ARBA" id="ARBA00012438"/>
    </source>
</evidence>
<dbReference type="PRINTS" id="PR00344">
    <property type="entry name" value="BCTRLSENSOR"/>
</dbReference>
<sequence>MTGRLRRAVQHAGAIGILAILLVLVLGLTASWHAAGSLRDNQRARADAVMDRDASLAETAVRTEVNRYLDTLRTVAAAVGSHETLTFDDFASTTAPLHDAGLPGVTSLVFVVAAQDAQLGEVERYWRDRGVAGLDLAVKGSGREHLFVIFSRPLDGAATTTAGTDLSQSAEPTAALNEARRAGRPAVSDTFVLLRDRGLPAPRQQLSFALAAPVYGNPTPSGTKTFKGWVAFGLRGQDFVGGVLDAATQGKVDADLWAGNGGGQDTRVAFLHRVAHPDLRRQVTIPIANRQWRLELSADSRQLAGLHGPADTAPLAIGTGGTLLTLLVVGMLWALAGGRARAEARVVTATAGLREAERTAHRQVALLNGILDRISDGVGVVDEHGAFLVHNPAAQAMLGVDADLDGVNGWQEHYGIFRPDGVTPFPVEELPLVRALAGESTDRVEMVIRNAARPEGTLLSVSGRPLDVDGRRGAIAVFHDITEVREREGDLTAFAGIVAHDLKNPLAVIAAHAEMARDILAPALPHSPEAREATASVERVSAGVVRMRRLIDDLLAYTTARDAALRLRPLDLAALVGEVIAERINHLPVRPDIYVGPLPWVEADPALLRHVLDNLIGNALKYVHPGRVPKIDVSAAPAGPGWVRVEVADRGIGVPDADKPHVFESFHRAHAGQSYGGTGLGLAICRRVIDRHGGSITVVDNPGGGSRFSFTVPGATLPADAPAGATAHEYV</sequence>
<evidence type="ECO:0000256" key="14">
    <source>
        <dbReference type="SAM" id="Phobius"/>
    </source>
</evidence>
<dbReference type="GO" id="GO:0030295">
    <property type="term" value="F:protein kinase activator activity"/>
    <property type="evidence" value="ECO:0007669"/>
    <property type="project" value="TreeGrafter"/>
</dbReference>
<dbReference type="RefSeq" id="WP_052387533.1">
    <property type="nucleotide sequence ID" value="NZ_CP073767.1"/>
</dbReference>
<dbReference type="CDD" id="cd00075">
    <property type="entry name" value="HATPase"/>
    <property type="match status" value="1"/>
</dbReference>
<comment type="catalytic activity">
    <reaction evidence="1">
        <text>ATP + protein L-histidine = ADP + protein N-phospho-L-histidine.</text>
        <dbReference type="EC" id="2.7.13.3"/>
    </reaction>
</comment>
<keyword evidence="12 14" id="KW-0472">Membrane</keyword>
<evidence type="ECO:0000256" key="8">
    <source>
        <dbReference type="ARBA" id="ARBA00022777"/>
    </source>
</evidence>
<dbReference type="Gene3D" id="3.30.450.20">
    <property type="entry name" value="PAS domain"/>
    <property type="match status" value="1"/>
</dbReference>
<dbReference type="InterPro" id="IPR004358">
    <property type="entry name" value="Sig_transdc_His_kin-like_C"/>
</dbReference>
<evidence type="ECO:0000256" key="4">
    <source>
        <dbReference type="ARBA" id="ARBA00022553"/>
    </source>
</evidence>
<evidence type="ECO:0000259" key="16">
    <source>
        <dbReference type="PROSITE" id="PS50839"/>
    </source>
</evidence>
<dbReference type="Pfam" id="PF02518">
    <property type="entry name" value="HATPase_c"/>
    <property type="match status" value="1"/>
</dbReference>
<dbReference type="OrthoDB" id="5241402at2"/>
<evidence type="ECO:0000256" key="2">
    <source>
        <dbReference type="ARBA" id="ARBA00004236"/>
    </source>
</evidence>
<evidence type="ECO:0000256" key="1">
    <source>
        <dbReference type="ARBA" id="ARBA00000085"/>
    </source>
</evidence>
<dbReference type="SUPFAM" id="SSF47384">
    <property type="entry name" value="Homodimeric domain of signal transducing histidine kinase"/>
    <property type="match status" value="1"/>
</dbReference>
<dbReference type="GO" id="GO:0000156">
    <property type="term" value="F:phosphorelay response regulator activity"/>
    <property type="evidence" value="ECO:0007669"/>
    <property type="project" value="TreeGrafter"/>
</dbReference>
<feature type="domain" description="CHASE" evidence="16">
    <location>
        <begin position="148"/>
        <end position="240"/>
    </location>
</feature>
<keyword evidence="7" id="KW-0547">Nucleotide-binding</keyword>
<dbReference type="PANTHER" id="PTHR42878:SF7">
    <property type="entry name" value="SENSOR HISTIDINE KINASE GLRK"/>
    <property type="match status" value="1"/>
</dbReference>
<dbReference type="InterPro" id="IPR006189">
    <property type="entry name" value="CHASE_dom"/>
</dbReference>
<keyword evidence="18" id="KW-1185">Reference proteome</keyword>
<dbReference type="KEGG" id="daur:Daura_06770"/>
<dbReference type="Pfam" id="PF08448">
    <property type="entry name" value="PAS_4"/>
    <property type="match status" value="1"/>
</dbReference>
<dbReference type="InterPro" id="IPR013656">
    <property type="entry name" value="PAS_4"/>
</dbReference>
<dbReference type="PROSITE" id="PS50109">
    <property type="entry name" value="HIS_KIN"/>
    <property type="match status" value="1"/>
</dbReference>
<dbReference type="GO" id="GO:0000155">
    <property type="term" value="F:phosphorelay sensor kinase activity"/>
    <property type="evidence" value="ECO:0007669"/>
    <property type="project" value="InterPro"/>
</dbReference>
<dbReference type="GO" id="GO:0005524">
    <property type="term" value="F:ATP binding"/>
    <property type="evidence" value="ECO:0007669"/>
    <property type="project" value="UniProtKB-KW"/>
</dbReference>
<keyword evidence="9" id="KW-0067">ATP-binding</keyword>
<evidence type="ECO:0000256" key="12">
    <source>
        <dbReference type="ARBA" id="ARBA00023136"/>
    </source>
</evidence>
<name>A0A9Q9IHR9_9ACTN</name>
<evidence type="ECO:0000259" key="15">
    <source>
        <dbReference type="PROSITE" id="PS50109"/>
    </source>
</evidence>
<dbReference type="GO" id="GO:0007234">
    <property type="term" value="P:osmosensory signaling via phosphorelay pathway"/>
    <property type="evidence" value="ECO:0007669"/>
    <property type="project" value="TreeGrafter"/>
</dbReference>
<dbReference type="Proteomes" id="UP001058003">
    <property type="component" value="Chromosome"/>
</dbReference>
<dbReference type="EC" id="2.7.13.3" evidence="3"/>
<dbReference type="SUPFAM" id="SSF55874">
    <property type="entry name" value="ATPase domain of HSP90 chaperone/DNA topoisomerase II/histidine kinase"/>
    <property type="match status" value="1"/>
</dbReference>
<comment type="subcellular location">
    <subcellularLocation>
        <location evidence="2">Cell membrane</location>
    </subcellularLocation>
</comment>
<reference evidence="17" key="1">
    <citation type="submission" date="2021-04" db="EMBL/GenBank/DDBJ databases">
        <title>Dactylosporangium aurantiacum NRRL B-8018 full assembly.</title>
        <authorList>
            <person name="Hartkoorn R.C."/>
            <person name="Beaudoing E."/>
            <person name="Hot D."/>
        </authorList>
    </citation>
    <scope>NUCLEOTIDE SEQUENCE</scope>
    <source>
        <strain evidence="17">NRRL B-8018</strain>
    </source>
</reference>
<evidence type="ECO:0000256" key="6">
    <source>
        <dbReference type="ARBA" id="ARBA00022692"/>
    </source>
</evidence>
<dbReference type="Pfam" id="PF00512">
    <property type="entry name" value="HisKA"/>
    <property type="match status" value="1"/>
</dbReference>
<dbReference type="InterPro" id="IPR036097">
    <property type="entry name" value="HisK_dim/P_sf"/>
</dbReference>
<keyword evidence="6 14" id="KW-0812">Transmembrane</keyword>
<dbReference type="Gene3D" id="1.10.287.130">
    <property type="match status" value="1"/>
</dbReference>
<keyword evidence="4" id="KW-0597">Phosphoprotein</keyword>
<keyword evidence="8" id="KW-0418">Kinase</keyword>
<dbReference type="InterPro" id="IPR005467">
    <property type="entry name" value="His_kinase_dom"/>
</dbReference>
<dbReference type="SMART" id="SM00387">
    <property type="entry name" value="HATPase_c"/>
    <property type="match status" value="1"/>
</dbReference>
<evidence type="ECO:0000256" key="7">
    <source>
        <dbReference type="ARBA" id="ARBA00022741"/>
    </source>
</evidence>
<dbReference type="AlphaFoldDB" id="A0A9Q9IHR9"/>
<dbReference type="Gene3D" id="3.30.565.10">
    <property type="entry name" value="Histidine kinase-like ATPase, C-terminal domain"/>
    <property type="match status" value="1"/>
</dbReference>
<dbReference type="InterPro" id="IPR042240">
    <property type="entry name" value="CHASE_sf"/>
</dbReference>
<organism evidence="17 18">
    <name type="scientific">Dactylosporangium aurantiacum</name>
    <dbReference type="NCBI Taxonomy" id="35754"/>
    <lineage>
        <taxon>Bacteria</taxon>
        <taxon>Bacillati</taxon>
        <taxon>Actinomycetota</taxon>
        <taxon>Actinomycetes</taxon>
        <taxon>Micromonosporales</taxon>
        <taxon>Micromonosporaceae</taxon>
        <taxon>Dactylosporangium</taxon>
    </lineage>
</organism>
<evidence type="ECO:0000256" key="10">
    <source>
        <dbReference type="ARBA" id="ARBA00022989"/>
    </source>
</evidence>
<dbReference type="Gene3D" id="3.30.450.350">
    <property type="entry name" value="CHASE domain"/>
    <property type="match status" value="1"/>
</dbReference>
<dbReference type="InterPro" id="IPR050351">
    <property type="entry name" value="BphY/WalK/GraS-like"/>
</dbReference>
<evidence type="ECO:0000256" key="11">
    <source>
        <dbReference type="ARBA" id="ARBA00023012"/>
    </source>
</evidence>
<dbReference type="PANTHER" id="PTHR42878">
    <property type="entry name" value="TWO-COMPONENT HISTIDINE KINASE"/>
    <property type="match status" value="1"/>
</dbReference>
<dbReference type="InterPro" id="IPR003661">
    <property type="entry name" value="HisK_dim/P_dom"/>
</dbReference>
<feature type="domain" description="Histidine kinase" evidence="15">
    <location>
        <begin position="497"/>
        <end position="716"/>
    </location>
</feature>
<keyword evidence="5" id="KW-0808">Transferase</keyword>
<dbReference type="EMBL" id="CP073767">
    <property type="protein sequence ID" value="UWZ55891.1"/>
    <property type="molecule type" value="Genomic_DNA"/>
</dbReference>
<dbReference type="SMART" id="SM00388">
    <property type="entry name" value="HisKA"/>
    <property type="match status" value="1"/>
</dbReference>
<dbReference type="InterPro" id="IPR035965">
    <property type="entry name" value="PAS-like_dom_sf"/>
</dbReference>
<evidence type="ECO:0000256" key="13">
    <source>
        <dbReference type="ARBA" id="ARBA00039401"/>
    </source>
</evidence>
<evidence type="ECO:0000313" key="17">
    <source>
        <dbReference type="EMBL" id="UWZ55891.1"/>
    </source>
</evidence>
<protein>
    <recommendedName>
        <fullName evidence="13">Sensor-like histidine kinase SenX3</fullName>
        <ecNumber evidence="3">2.7.13.3</ecNumber>
    </recommendedName>
</protein>
<accession>A0A9Q9IHR9</accession>
<proteinExistence type="predicted"/>
<dbReference type="InterPro" id="IPR036890">
    <property type="entry name" value="HATPase_C_sf"/>
</dbReference>
<evidence type="ECO:0000256" key="9">
    <source>
        <dbReference type="ARBA" id="ARBA00022840"/>
    </source>
</evidence>
<keyword evidence="10 14" id="KW-1133">Transmembrane helix</keyword>
<evidence type="ECO:0000313" key="18">
    <source>
        <dbReference type="Proteomes" id="UP001058003"/>
    </source>
</evidence>